<evidence type="ECO:0000256" key="1">
    <source>
        <dbReference type="ARBA" id="ARBA00023015"/>
    </source>
</evidence>
<keyword evidence="3" id="KW-0804">Transcription</keyword>
<evidence type="ECO:0000313" key="6">
    <source>
        <dbReference type="Proteomes" id="UP000016658"/>
    </source>
</evidence>
<dbReference type="AlphaFoldDB" id="U2P438"/>
<dbReference type="SMART" id="SM00342">
    <property type="entry name" value="HTH_ARAC"/>
    <property type="match status" value="1"/>
</dbReference>
<keyword evidence="1" id="KW-0805">Transcription regulation</keyword>
<dbReference type="InterPro" id="IPR020449">
    <property type="entry name" value="Tscrpt_reg_AraC-type_HTH"/>
</dbReference>
<dbReference type="Gene3D" id="1.10.10.60">
    <property type="entry name" value="Homeodomain-like"/>
    <property type="match status" value="2"/>
</dbReference>
<dbReference type="Gene3D" id="2.60.120.10">
    <property type="entry name" value="Jelly Rolls"/>
    <property type="match status" value="1"/>
</dbReference>
<feature type="domain" description="HTH araC/xylS-type" evidence="4">
    <location>
        <begin position="199"/>
        <end position="297"/>
    </location>
</feature>
<dbReference type="GO" id="GO:0043565">
    <property type="term" value="F:sequence-specific DNA binding"/>
    <property type="evidence" value="ECO:0007669"/>
    <property type="project" value="InterPro"/>
</dbReference>
<dbReference type="EMBL" id="AWVI01000044">
    <property type="protein sequence ID" value="ERK45250.1"/>
    <property type="molecule type" value="Genomic_DNA"/>
</dbReference>
<sequence>MFVLNKIDKSKKTIYNYVEKGFIMSTHRFQLEQLNFDKTRPKLLYITESSFDHEWNSTLHTHLCTEIFYVTKGHGLFSLDNKTYPVKEDDLVIVNPLVSHTERGIENVNFEYIVMGIEGITFFSKEQDEEQGCSIANYYEYKHEVLFYLRTMLLEVKTKDVEYQSLCQNLLEVLIINLMRRAQIKLEVSPVNKANKDCVFIEKYIDAHFKEDITLDKLSELTFLNKYHIVHAFKQYKGISPISYMIQKRIHEAKILLSTTNLQISEISYIVGFTSQSYFAQAFKKSVGISPLQYRKDHSN</sequence>
<organism evidence="5 6">
    <name type="scientific">Faecalitalea cylindroides ATCC 27803</name>
    <dbReference type="NCBI Taxonomy" id="649755"/>
    <lineage>
        <taxon>Bacteria</taxon>
        <taxon>Bacillati</taxon>
        <taxon>Bacillota</taxon>
        <taxon>Erysipelotrichia</taxon>
        <taxon>Erysipelotrichales</taxon>
        <taxon>Erysipelotrichaceae</taxon>
        <taxon>Faecalitalea</taxon>
    </lineage>
</organism>
<dbReference type="SUPFAM" id="SSF46689">
    <property type="entry name" value="Homeodomain-like"/>
    <property type="match status" value="2"/>
</dbReference>
<dbReference type="InterPro" id="IPR037923">
    <property type="entry name" value="HTH-like"/>
</dbReference>
<dbReference type="PROSITE" id="PS00041">
    <property type="entry name" value="HTH_ARAC_FAMILY_1"/>
    <property type="match status" value="1"/>
</dbReference>
<keyword evidence="2" id="KW-0238">DNA-binding</keyword>
<evidence type="ECO:0000256" key="3">
    <source>
        <dbReference type="ARBA" id="ARBA00023163"/>
    </source>
</evidence>
<dbReference type="Pfam" id="PF02311">
    <property type="entry name" value="AraC_binding"/>
    <property type="match status" value="1"/>
</dbReference>
<dbReference type="InterPro" id="IPR009057">
    <property type="entry name" value="Homeodomain-like_sf"/>
</dbReference>
<accession>U2P438</accession>
<dbReference type="PANTHER" id="PTHR43280">
    <property type="entry name" value="ARAC-FAMILY TRANSCRIPTIONAL REGULATOR"/>
    <property type="match status" value="1"/>
</dbReference>
<dbReference type="GO" id="GO:0003700">
    <property type="term" value="F:DNA-binding transcription factor activity"/>
    <property type="evidence" value="ECO:0007669"/>
    <property type="project" value="InterPro"/>
</dbReference>
<gene>
    <name evidence="5" type="ORF">HMPREF0367_01103</name>
</gene>
<reference evidence="5 6" key="1">
    <citation type="submission" date="2013-06" db="EMBL/GenBank/DDBJ databases">
        <authorList>
            <person name="Weinstock G."/>
            <person name="Sodergren E."/>
            <person name="Lobos E.A."/>
            <person name="Fulton L."/>
            <person name="Fulton R."/>
            <person name="Courtney L."/>
            <person name="Fronick C."/>
            <person name="O'Laughlin M."/>
            <person name="Godfrey J."/>
            <person name="Wilson R.M."/>
            <person name="Miner T."/>
            <person name="Farmer C."/>
            <person name="Delehaunty K."/>
            <person name="Cordes M."/>
            <person name="Minx P."/>
            <person name="Tomlinson C."/>
            <person name="Chen J."/>
            <person name="Wollam A."/>
            <person name="Pepin K.H."/>
            <person name="Bhonagiri V."/>
            <person name="Zhang X."/>
            <person name="Warren W."/>
            <person name="Mitreva M."/>
            <person name="Mardis E.R."/>
            <person name="Wilson R.K."/>
        </authorList>
    </citation>
    <scope>NUCLEOTIDE SEQUENCE [LARGE SCALE GENOMIC DNA]</scope>
    <source>
        <strain evidence="5 6">ATCC 27803</strain>
    </source>
</reference>
<comment type="caution">
    <text evidence="5">The sequence shown here is derived from an EMBL/GenBank/DDBJ whole genome shotgun (WGS) entry which is preliminary data.</text>
</comment>
<dbReference type="PANTHER" id="PTHR43280:SF2">
    <property type="entry name" value="HTH-TYPE TRANSCRIPTIONAL REGULATOR EXSA"/>
    <property type="match status" value="1"/>
</dbReference>
<dbReference type="HOGENOM" id="CLU_000445_88_6_9"/>
<dbReference type="InterPro" id="IPR018062">
    <property type="entry name" value="HTH_AraC-typ_CS"/>
</dbReference>
<name>U2P438_9FIRM</name>
<protein>
    <submittedName>
        <fullName evidence="5">Transcriptional regulator, AraC family</fullName>
    </submittedName>
</protein>
<dbReference type="SUPFAM" id="SSF51215">
    <property type="entry name" value="Regulatory protein AraC"/>
    <property type="match status" value="1"/>
</dbReference>
<dbReference type="PRINTS" id="PR00032">
    <property type="entry name" value="HTHARAC"/>
</dbReference>
<evidence type="ECO:0000259" key="4">
    <source>
        <dbReference type="PROSITE" id="PS01124"/>
    </source>
</evidence>
<dbReference type="InterPro" id="IPR003313">
    <property type="entry name" value="AraC-bd"/>
</dbReference>
<dbReference type="InterPro" id="IPR018060">
    <property type="entry name" value="HTH_AraC"/>
</dbReference>
<dbReference type="Pfam" id="PF12833">
    <property type="entry name" value="HTH_18"/>
    <property type="match status" value="1"/>
</dbReference>
<evidence type="ECO:0000256" key="2">
    <source>
        <dbReference type="ARBA" id="ARBA00023125"/>
    </source>
</evidence>
<dbReference type="Proteomes" id="UP000016658">
    <property type="component" value="Unassembled WGS sequence"/>
</dbReference>
<proteinExistence type="predicted"/>
<dbReference type="InterPro" id="IPR014710">
    <property type="entry name" value="RmlC-like_jellyroll"/>
</dbReference>
<dbReference type="PROSITE" id="PS01124">
    <property type="entry name" value="HTH_ARAC_FAMILY_2"/>
    <property type="match status" value="1"/>
</dbReference>
<evidence type="ECO:0000313" key="5">
    <source>
        <dbReference type="EMBL" id="ERK45250.1"/>
    </source>
</evidence>